<dbReference type="Proteomes" id="UP000314294">
    <property type="component" value="Unassembled WGS sequence"/>
</dbReference>
<sequence>MPKGLDAWQGTEASRPASAVEASTIRAGEASGAGSNEQEVTEAIRCVSTSNKQKDVVGDYFQLWRHI</sequence>
<dbReference type="EMBL" id="SRLO01000002">
    <property type="protein sequence ID" value="TNN89351.1"/>
    <property type="molecule type" value="Genomic_DNA"/>
</dbReference>
<comment type="caution">
    <text evidence="2">The sequence shown here is derived from an EMBL/GenBank/DDBJ whole genome shotgun (WGS) entry which is preliminary data.</text>
</comment>
<protein>
    <submittedName>
        <fullName evidence="2">Uncharacterized protein</fullName>
    </submittedName>
</protein>
<organism evidence="2 3">
    <name type="scientific">Liparis tanakae</name>
    <name type="common">Tanaka's snailfish</name>
    <dbReference type="NCBI Taxonomy" id="230148"/>
    <lineage>
        <taxon>Eukaryota</taxon>
        <taxon>Metazoa</taxon>
        <taxon>Chordata</taxon>
        <taxon>Craniata</taxon>
        <taxon>Vertebrata</taxon>
        <taxon>Euteleostomi</taxon>
        <taxon>Actinopterygii</taxon>
        <taxon>Neopterygii</taxon>
        <taxon>Teleostei</taxon>
        <taxon>Neoteleostei</taxon>
        <taxon>Acanthomorphata</taxon>
        <taxon>Eupercaria</taxon>
        <taxon>Perciformes</taxon>
        <taxon>Cottioidei</taxon>
        <taxon>Cottales</taxon>
        <taxon>Liparidae</taxon>
        <taxon>Liparis</taxon>
    </lineage>
</organism>
<dbReference type="AlphaFoldDB" id="A0A4Z2JHC0"/>
<accession>A0A4Z2JHC0</accession>
<evidence type="ECO:0000313" key="3">
    <source>
        <dbReference type="Proteomes" id="UP000314294"/>
    </source>
</evidence>
<evidence type="ECO:0000313" key="2">
    <source>
        <dbReference type="EMBL" id="TNN89351.1"/>
    </source>
</evidence>
<keyword evidence="3" id="KW-1185">Reference proteome</keyword>
<reference evidence="2 3" key="1">
    <citation type="submission" date="2019-03" db="EMBL/GenBank/DDBJ databases">
        <title>First draft genome of Liparis tanakae, snailfish: a comprehensive survey of snailfish specific genes.</title>
        <authorList>
            <person name="Kim W."/>
            <person name="Song I."/>
            <person name="Jeong J.-H."/>
            <person name="Kim D."/>
            <person name="Kim S."/>
            <person name="Ryu S."/>
            <person name="Song J.Y."/>
            <person name="Lee S.K."/>
        </authorList>
    </citation>
    <scope>NUCLEOTIDE SEQUENCE [LARGE SCALE GENOMIC DNA]</scope>
    <source>
        <tissue evidence="2">Muscle</tissue>
    </source>
</reference>
<gene>
    <name evidence="2" type="ORF">EYF80_000639</name>
</gene>
<evidence type="ECO:0000256" key="1">
    <source>
        <dbReference type="SAM" id="MobiDB-lite"/>
    </source>
</evidence>
<name>A0A4Z2JHC0_9TELE</name>
<feature type="region of interest" description="Disordered" evidence="1">
    <location>
        <begin position="1"/>
        <end position="39"/>
    </location>
</feature>
<proteinExistence type="predicted"/>